<evidence type="ECO:0000256" key="4">
    <source>
        <dbReference type="SAM" id="Coils"/>
    </source>
</evidence>
<dbReference type="SUPFAM" id="SSF111369">
    <property type="entry name" value="HlyD-like secretion proteins"/>
    <property type="match status" value="2"/>
</dbReference>
<reference evidence="9 10" key="1">
    <citation type="journal article" date="2014" name="Antonie Van Leeuwenhoek">
        <title>Hyphomonas beringensis sp. nov. and Hyphomonas chukchiensis sp. nov., isolated from surface seawater of the Bering Sea and Chukchi Sea.</title>
        <authorList>
            <person name="Li C."/>
            <person name="Lai Q."/>
            <person name="Li G."/>
            <person name="Dong C."/>
            <person name="Wang J."/>
            <person name="Liao Y."/>
            <person name="Shao Z."/>
        </authorList>
    </citation>
    <scope>NUCLEOTIDE SEQUENCE [LARGE SCALE GENOMIC DNA]</scope>
    <source>
        <strain evidence="9 10">SCH89</strain>
    </source>
</reference>
<dbReference type="Pfam" id="PF25876">
    <property type="entry name" value="HH_MFP_RND"/>
    <property type="match status" value="1"/>
</dbReference>
<dbReference type="Gene3D" id="2.40.420.20">
    <property type="match status" value="1"/>
</dbReference>
<feature type="coiled-coil region" evidence="4">
    <location>
        <begin position="119"/>
        <end position="146"/>
    </location>
</feature>
<feature type="compositionally biased region" description="Gly residues" evidence="5">
    <location>
        <begin position="357"/>
        <end position="367"/>
    </location>
</feature>
<dbReference type="Pfam" id="PF25917">
    <property type="entry name" value="BSH_RND"/>
    <property type="match status" value="1"/>
</dbReference>
<dbReference type="STRING" id="1280953.HOC_01355"/>
<dbReference type="RefSeq" id="WP_051624404.1">
    <property type="nucleotide sequence ID" value="NZ_ARYL01000001.1"/>
</dbReference>
<feature type="domain" description="Multidrug resistance protein MdtA-like alpha-helical hairpin" evidence="6">
    <location>
        <begin position="119"/>
        <end position="202"/>
    </location>
</feature>
<dbReference type="GO" id="GO:0030313">
    <property type="term" value="C:cell envelope"/>
    <property type="evidence" value="ECO:0007669"/>
    <property type="project" value="UniProtKB-SubCell"/>
</dbReference>
<organism evidence="9 10">
    <name type="scientific">Hyphomonas oceanitis SCH89</name>
    <dbReference type="NCBI Taxonomy" id="1280953"/>
    <lineage>
        <taxon>Bacteria</taxon>
        <taxon>Pseudomonadati</taxon>
        <taxon>Pseudomonadota</taxon>
        <taxon>Alphaproteobacteria</taxon>
        <taxon>Hyphomonadales</taxon>
        <taxon>Hyphomonadaceae</taxon>
        <taxon>Hyphomonas</taxon>
    </lineage>
</organism>
<accession>A0A059GDD4</accession>
<dbReference type="PATRIC" id="fig|1280953.3.peg.273"/>
<keyword evidence="3 4" id="KW-0175">Coiled coil</keyword>
<evidence type="ECO:0000256" key="1">
    <source>
        <dbReference type="ARBA" id="ARBA00004196"/>
    </source>
</evidence>
<dbReference type="InterPro" id="IPR058625">
    <property type="entry name" value="MdtA-like_BSH"/>
</dbReference>
<dbReference type="InterPro" id="IPR050465">
    <property type="entry name" value="UPF0194_transport"/>
</dbReference>
<evidence type="ECO:0000259" key="6">
    <source>
        <dbReference type="Pfam" id="PF25876"/>
    </source>
</evidence>
<gene>
    <name evidence="9" type="ORF">HOC_01355</name>
</gene>
<feature type="domain" description="CusB-like beta-barrel" evidence="8">
    <location>
        <begin position="244"/>
        <end position="320"/>
    </location>
</feature>
<comment type="similarity">
    <text evidence="2">Belongs to the membrane fusion protein (MFP) (TC 8.A.1) family.</text>
</comment>
<dbReference type="EMBL" id="ARYL01000001">
    <property type="protein sequence ID" value="KDA04488.1"/>
    <property type="molecule type" value="Genomic_DNA"/>
</dbReference>
<proteinExistence type="inferred from homology"/>
<evidence type="ECO:0000256" key="3">
    <source>
        <dbReference type="ARBA" id="ARBA00023054"/>
    </source>
</evidence>
<keyword evidence="10" id="KW-1185">Reference proteome</keyword>
<evidence type="ECO:0000313" key="10">
    <source>
        <dbReference type="Proteomes" id="UP000024942"/>
    </source>
</evidence>
<dbReference type="GO" id="GO:0016020">
    <property type="term" value="C:membrane"/>
    <property type="evidence" value="ECO:0007669"/>
    <property type="project" value="InterPro"/>
</dbReference>
<evidence type="ECO:0000256" key="5">
    <source>
        <dbReference type="SAM" id="MobiDB-lite"/>
    </source>
</evidence>
<dbReference type="InterPro" id="IPR006143">
    <property type="entry name" value="RND_pump_MFP"/>
</dbReference>
<feature type="region of interest" description="Disordered" evidence="5">
    <location>
        <begin position="340"/>
        <end position="372"/>
    </location>
</feature>
<sequence>MIRKINPKLLYGLGALVALFLVWALFLRGPGKAAAGDFTVETAAVDTGDVARLVTASGAVRALTTVEVGSQVSGQIIELDADFNSEVKEGEIIARIDPQTFESRVASAQADIASARASLDVQKANIASAEASYAQSEKEYERVKSLFAQDAIARSSLEDAERTLAVSKASLDVSRAQLRSSEATLTQRQASLKSAQLDLDRTIIRSPIDGVVIERSVDVGQTVAASFSAPILFQIAQDLGDIRIDAAVVESDIGGIDAGDPATFKVDAYPTETFKGTVEQVRLASETLSNVVTYTVVIAAENRSGRLLPGMTANVEITAEKREGVLRIPEAAVRFRPPSEGVTVISSETGSDQAPRSGGGRPGGPGGNPADALLAGLDLEPARKEKIQNEMKAEFEKVRASMGEAGATFDRSGMREKIQSRMDKVLRDNLSREELAVVQKKINERTTQTRIDLYQPVGDGTLRTVPVTIGLSDGQYAEITRGAEEGDVFITRLTVAATGN</sequence>
<dbReference type="PANTHER" id="PTHR32347">
    <property type="entry name" value="EFFLUX SYSTEM COMPONENT YKNX-RELATED"/>
    <property type="match status" value="1"/>
</dbReference>
<dbReference type="Proteomes" id="UP000024942">
    <property type="component" value="Unassembled WGS sequence"/>
</dbReference>
<dbReference type="eggNOG" id="COG0845">
    <property type="taxonomic scope" value="Bacteria"/>
</dbReference>
<dbReference type="InterPro" id="IPR058792">
    <property type="entry name" value="Beta-barrel_RND_2"/>
</dbReference>
<dbReference type="AlphaFoldDB" id="A0A059GDD4"/>
<dbReference type="NCBIfam" id="TIGR01730">
    <property type="entry name" value="RND_mfp"/>
    <property type="match status" value="1"/>
</dbReference>
<dbReference type="Gene3D" id="2.40.30.170">
    <property type="match status" value="1"/>
</dbReference>
<comment type="subcellular location">
    <subcellularLocation>
        <location evidence="1">Cell envelope</location>
    </subcellularLocation>
</comment>
<dbReference type="InterPro" id="IPR058624">
    <property type="entry name" value="MdtA-like_HH"/>
</dbReference>
<dbReference type="GO" id="GO:0022857">
    <property type="term" value="F:transmembrane transporter activity"/>
    <property type="evidence" value="ECO:0007669"/>
    <property type="project" value="InterPro"/>
</dbReference>
<dbReference type="Gene3D" id="2.40.50.100">
    <property type="match status" value="2"/>
</dbReference>
<protein>
    <submittedName>
        <fullName evidence="9">RND family efflux transporter MFP subunit</fullName>
    </submittedName>
</protein>
<comment type="caution">
    <text evidence="9">The sequence shown here is derived from an EMBL/GenBank/DDBJ whole genome shotgun (WGS) entry which is preliminary data.</text>
</comment>
<dbReference type="Pfam" id="PF25954">
    <property type="entry name" value="Beta-barrel_RND_2"/>
    <property type="match status" value="1"/>
</dbReference>
<dbReference type="OrthoDB" id="9791520at2"/>
<evidence type="ECO:0000313" key="9">
    <source>
        <dbReference type="EMBL" id="KDA04488.1"/>
    </source>
</evidence>
<name>A0A059GDD4_9PROT</name>
<evidence type="ECO:0000256" key="2">
    <source>
        <dbReference type="ARBA" id="ARBA00009477"/>
    </source>
</evidence>
<evidence type="ECO:0000259" key="8">
    <source>
        <dbReference type="Pfam" id="PF25954"/>
    </source>
</evidence>
<feature type="domain" description="Multidrug resistance protein MdtA-like barrel-sandwich hybrid" evidence="7">
    <location>
        <begin position="65"/>
        <end position="231"/>
    </location>
</feature>
<dbReference type="PANTHER" id="PTHR32347:SF14">
    <property type="entry name" value="EFFLUX SYSTEM COMPONENT YKNX-RELATED"/>
    <property type="match status" value="1"/>
</dbReference>
<evidence type="ECO:0000259" key="7">
    <source>
        <dbReference type="Pfam" id="PF25917"/>
    </source>
</evidence>